<proteinExistence type="inferred from homology"/>
<dbReference type="InterPro" id="IPR036883">
    <property type="entry name" value="PDCD5-like_sf"/>
</dbReference>
<dbReference type="PANTHER" id="PTHR10840">
    <property type="entry name" value="PROGRAMMED CELL DEATH PROTEIN 5"/>
    <property type="match status" value="1"/>
</dbReference>
<dbReference type="PIRSF" id="PIRSF015730">
    <property type="entry name" value="TFAR19"/>
    <property type="match status" value="1"/>
</dbReference>
<evidence type="ECO:0000256" key="2">
    <source>
        <dbReference type="SAM" id="MobiDB-lite"/>
    </source>
</evidence>
<dbReference type="GO" id="GO:0005634">
    <property type="term" value="C:nucleus"/>
    <property type="evidence" value="ECO:0007669"/>
    <property type="project" value="TreeGrafter"/>
</dbReference>
<sequence length="132" mass="14912">MDDDDLQKIRQARMQELQQQQASSGGGGGGGGSNGGGDKQQQEAEARRSIINQILTPEAVDRLNRIAMVKEERARDLENRFIMMARSNELRQRVTEDDLIAIINMMDKQKAEEGKVVFSRRKGGFDDDEDDW</sequence>
<dbReference type="Pfam" id="PF01984">
    <property type="entry name" value="dsDNA_bind"/>
    <property type="match status" value="1"/>
</dbReference>
<dbReference type="EMBL" id="ML119152">
    <property type="protein sequence ID" value="RPB09474.1"/>
    <property type="molecule type" value="Genomic_DNA"/>
</dbReference>
<dbReference type="GO" id="GO:0003677">
    <property type="term" value="F:DNA binding"/>
    <property type="evidence" value="ECO:0007669"/>
    <property type="project" value="UniProtKB-KW"/>
</dbReference>
<dbReference type="FunCoup" id="A0A3N4KG11">
    <property type="interactions" value="421"/>
</dbReference>
<reference evidence="3 4" key="1">
    <citation type="journal article" date="2018" name="Nat. Ecol. Evol.">
        <title>Pezizomycetes genomes reveal the molecular basis of ectomycorrhizal truffle lifestyle.</title>
        <authorList>
            <person name="Murat C."/>
            <person name="Payen T."/>
            <person name="Noel B."/>
            <person name="Kuo A."/>
            <person name="Morin E."/>
            <person name="Chen J."/>
            <person name="Kohler A."/>
            <person name="Krizsan K."/>
            <person name="Balestrini R."/>
            <person name="Da Silva C."/>
            <person name="Montanini B."/>
            <person name="Hainaut M."/>
            <person name="Levati E."/>
            <person name="Barry K.W."/>
            <person name="Belfiori B."/>
            <person name="Cichocki N."/>
            <person name="Clum A."/>
            <person name="Dockter R.B."/>
            <person name="Fauchery L."/>
            <person name="Guy J."/>
            <person name="Iotti M."/>
            <person name="Le Tacon F."/>
            <person name="Lindquist E.A."/>
            <person name="Lipzen A."/>
            <person name="Malagnac F."/>
            <person name="Mello A."/>
            <person name="Molinier V."/>
            <person name="Miyauchi S."/>
            <person name="Poulain J."/>
            <person name="Riccioni C."/>
            <person name="Rubini A."/>
            <person name="Sitrit Y."/>
            <person name="Splivallo R."/>
            <person name="Traeger S."/>
            <person name="Wang M."/>
            <person name="Zifcakova L."/>
            <person name="Wipf D."/>
            <person name="Zambonelli A."/>
            <person name="Paolocci F."/>
            <person name="Nowrousian M."/>
            <person name="Ottonello S."/>
            <person name="Baldrian P."/>
            <person name="Spatafora J.W."/>
            <person name="Henrissat B."/>
            <person name="Nagy L.G."/>
            <person name="Aury J.M."/>
            <person name="Wincker P."/>
            <person name="Grigoriev I.V."/>
            <person name="Bonfante P."/>
            <person name="Martin F.M."/>
        </authorList>
    </citation>
    <scope>NUCLEOTIDE SEQUENCE [LARGE SCALE GENOMIC DNA]</scope>
    <source>
        <strain evidence="3 4">CCBAS932</strain>
    </source>
</reference>
<organism evidence="3 4">
    <name type="scientific">Morchella conica CCBAS932</name>
    <dbReference type="NCBI Taxonomy" id="1392247"/>
    <lineage>
        <taxon>Eukaryota</taxon>
        <taxon>Fungi</taxon>
        <taxon>Dikarya</taxon>
        <taxon>Ascomycota</taxon>
        <taxon>Pezizomycotina</taxon>
        <taxon>Pezizomycetes</taxon>
        <taxon>Pezizales</taxon>
        <taxon>Morchellaceae</taxon>
        <taxon>Morchella</taxon>
    </lineage>
</organism>
<dbReference type="InParanoid" id="A0A3N4KG11"/>
<evidence type="ECO:0000313" key="3">
    <source>
        <dbReference type="EMBL" id="RPB09474.1"/>
    </source>
</evidence>
<dbReference type="PANTHER" id="PTHR10840:SF0">
    <property type="entry name" value="PROGRAMMED CELL DEATH PROTEIN 5"/>
    <property type="match status" value="1"/>
</dbReference>
<dbReference type="Proteomes" id="UP000277580">
    <property type="component" value="Unassembled WGS sequence"/>
</dbReference>
<gene>
    <name evidence="3" type="ORF">P167DRAFT_538535</name>
</gene>
<feature type="region of interest" description="Disordered" evidence="2">
    <location>
        <begin position="13"/>
        <end position="48"/>
    </location>
</feature>
<keyword evidence="3" id="KW-0238">DNA-binding</keyword>
<dbReference type="AlphaFoldDB" id="A0A3N4KG11"/>
<dbReference type="Gene3D" id="1.10.8.140">
    <property type="entry name" value="PDCD5-like"/>
    <property type="match status" value="1"/>
</dbReference>
<feature type="compositionally biased region" description="Gly residues" evidence="2">
    <location>
        <begin position="24"/>
        <end position="38"/>
    </location>
</feature>
<evidence type="ECO:0000256" key="1">
    <source>
        <dbReference type="ARBA" id="ARBA00010490"/>
    </source>
</evidence>
<keyword evidence="4" id="KW-1185">Reference proteome</keyword>
<protein>
    <submittedName>
        <fullName evidence="3">DNA-binding TFAR19-related protein</fullName>
    </submittedName>
</protein>
<accession>A0A3N4KG11</accession>
<name>A0A3N4KG11_9PEZI</name>
<dbReference type="InterPro" id="IPR002836">
    <property type="entry name" value="PDCD5-like"/>
</dbReference>
<comment type="similarity">
    <text evidence="1">Belongs to the PDCD5 family.</text>
</comment>
<dbReference type="STRING" id="1392247.A0A3N4KG11"/>
<dbReference type="OrthoDB" id="10252486at2759"/>
<dbReference type="SUPFAM" id="SSF46950">
    <property type="entry name" value="Double-stranded DNA-binding domain"/>
    <property type="match status" value="1"/>
</dbReference>
<dbReference type="GO" id="GO:0005829">
    <property type="term" value="C:cytosol"/>
    <property type="evidence" value="ECO:0007669"/>
    <property type="project" value="TreeGrafter"/>
</dbReference>
<evidence type="ECO:0000313" key="4">
    <source>
        <dbReference type="Proteomes" id="UP000277580"/>
    </source>
</evidence>